<dbReference type="SMART" id="SM00530">
    <property type="entry name" value="HTH_XRE"/>
    <property type="match status" value="1"/>
</dbReference>
<name>A0AAD2WV30_STRAG</name>
<comment type="caution">
    <text evidence="3">The sequence shown here is derived from an EMBL/GenBank/DDBJ whole genome shotgun (WGS) entry which is preliminary data.</text>
</comment>
<dbReference type="GO" id="GO:0003677">
    <property type="term" value="F:DNA binding"/>
    <property type="evidence" value="ECO:0007669"/>
    <property type="project" value="UniProtKB-KW"/>
</dbReference>
<dbReference type="Pfam" id="PF01381">
    <property type="entry name" value="HTH_3"/>
    <property type="match status" value="1"/>
</dbReference>
<dbReference type="SUPFAM" id="SSF47413">
    <property type="entry name" value="lambda repressor-like DNA-binding domains"/>
    <property type="match status" value="1"/>
</dbReference>
<feature type="domain" description="HTH cro/C1-type" evidence="2">
    <location>
        <begin position="23"/>
        <end position="77"/>
    </location>
</feature>
<dbReference type="InterPro" id="IPR010982">
    <property type="entry name" value="Lambda_DNA-bd_dom_sf"/>
</dbReference>
<keyword evidence="1" id="KW-0238">DNA-binding</keyword>
<proteinExistence type="predicted"/>
<sequence>MRDTICAKFLISCKISYMLPEKLKTLRTEAGLTQKELAKIIQTSQQNIAYWEKGSRNPKHKSIEKLANVFNVSTDYLLGNTDLKNPNDLDIEKVKQSLKKSLGYNGTSDIPEDELESMAQAFIEHFKNQ</sequence>
<dbReference type="Gene3D" id="1.10.260.40">
    <property type="entry name" value="lambda repressor-like DNA-binding domains"/>
    <property type="match status" value="1"/>
</dbReference>
<dbReference type="PANTHER" id="PTHR46558:SF13">
    <property type="entry name" value="HTH-TYPE TRANSCRIPTIONAL REGULATOR IMMR"/>
    <property type="match status" value="1"/>
</dbReference>
<evidence type="ECO:0000313" key="3">
    <source>
        <dbReference type="EMBL" id="EPU38125.1"/>
    </source>
</evidence>
<dbReference type="PROSITE" id="PS50943">
    <property type="entry name" value="HTH_CROC1"/>
    <property type="match status" value="1"/>
</dbReference>
<evidence type="ECO:0000313" key="4">
    <source>
        <dbReference type="Proteomes" id="UP000015176"/>
    </source>
</evidence>
<dbReference type="AlphaFoldDB" id="A0AAD2WV30"/>
<protein>
    <submittedName>
        <fullName evidence="3">XRE family transcriptional regulator</fullName>
    </submittedName>
</protein>
<dbReference type="CDD" id="cd00093">
    <property type="entry name" value="HTH_XRE"/>
    <property type="match status" value="1"/>
</dbReference>
<accession>A0AAD2WV30</accession>
<gene>
    <name evidence="3" type="ORF">SAG0164_01200</name>
</gene>
<dbReference type="InterPro" id="IPR001387">
    <property type="entry name" value="Cro/C1-type_HTH"/>
</dbReference>
<dbReference type="EMBL" id="ALSF01000083">
    <property type="protein sequence ID" value="EPU38125.1"/>
    <property type="molecule type" value="Genomic_DNA"/>
</dbReference>
<organism evidence="3 4">
    <name type="scientific">Streptococcus agalactiae MRI Z1-216</name>
    <dbReference type="NCBI Taxonomy" id="1154879"/>
    <lineage>
        <taxon>Bacteria</taxon>
        <taxon>Bacillati</taxon>
        <taxon>Bacillota</taxon>
        <taxon>Bacilli</taxon>
        <taxon>Lactobacillales</taxon>
        <taxon>Streptococcaceae</taxon>
        <taxon>Streptococcus</taxon>
    </lineage>
</organism>
<reference evidence="3 4" key="1">
    <citation type="submission" date="2012-07" db="EMBL/GenBank/DDBJ databases">
        <authorList>
            <person name="Moroni P."/>
            <person name="Richards V.P."/>
            <person name="Durkin S.A.S."/>
            <person name="Kim M."/>
            <person name="Pavinski Bitar P.D."/>
            <person name="Stanhope M.J."/>
            <person name="Town C.D."/>
            <person name="Zadoks R.N."/>
            <person name="Venter J.C."/>
        </authorList>
    </citation>
    <scope>NUCLEOTIDE SEQUENCE [LARGE SCALE GENOMIC DNA]</scope>
    <source>
        <strain evidence="3 4">MRI Z1-216</strain>
    </source>
</reference>
<dbReference type="Proteomes" id="UP000015176">
    <property type="component" value="Unassembled WGS sequence"/>
</dbReference>
<dbReference type="PANTHER" id="PTHR46558">
    <property type="entry name" value="TRACRIPTIONAL REGULATORY PROTEIN-RELATED-RELATED"/>
    <property type="match status" value="1"/>
</dbReference>
<evidence type="ECO:0000259" key="2">
    <source>
        <dbReference type="PROSITE" id="PS50943"/>
    </source>
</evidence>
<evidence type="ECO:0000256" key="1">
    <source>
        <dbReference type="ARBA" id="ARBA00023125"/>
    </source>
</evidence>